<evidence type="ECO:0000313" key="1">
    <source>
        <dbReference type="EMBL" id="RJL32011.1"/>
    </source>
</evidence>
<name>A0A3A4AS41_9ACTN</name>
<gene>
    <name evidence="1" type="ORF">D5H75_16380</name>
</gene>
<dbReference type="Proteomes" id="UP000265768">
    <property type="component" value="Unassembled WGS sequence"/>
</dbReference>
<sequence length="176" mass="18324">MRKAYGPEAGAYGSLKATKAGEQAMAAAKLDKPHCREIGHLDKDSPAVKKAPSAVVVHSSGLVSVTEALVSLPADQAGKPAVAAMPADCARYSARVGDKTYQYATQPVSVSAHGEAAQAFLTDAGFGGKTAMQLGAVTMRYGNVVMNLFVAGRTVAKRDLDAIVEQAYARLTKTLK</sequence>
<dbReference type="EMBL" id="QZEY01000005">
    <property type="protein sequence ID" value="RJL32011.1"/>
    <property type="molecule type" value="Genomic_DNA"/>
</dbReference>
<accession>A0A3A4AS41</accession>
<reference evidence="1 2" key="1">
    <citation type="submission" date="2018-09" db="EMBL/GenBank/DDBJ databases">
        <title>YIM 75507 draft genome.</title>
        <authorList>
            <person name="Tang S."/>
            <person name="Feng Y."/>
        </authorList>
    </citation>
    <scope>NUCLEOTIDE SEQUENCE [LARGE SCALE GENOMIC DNA]</scope>
    <source>
        <strain evidence="1 2">YIM 75507</strain>
    </source>
</reference>
<comment type="caution">
    <text evidence="1">The sequence shown here is derived from an EMBL/GenBank/DDBJ whole genome shotgun (WGS) entry which is preliminary data.</text>
</comment>
<protein>
    <submittedName>
        <fullName evidence="1">Uncharacterized protein</fullName>
    </submittedName>
</protein>
<keyword evidence="2" id="KW-1185">Reference proteome</keyword>
<dbReference type="AlphaFoldDB" id="A0A3A4AS41"/>
<proteinExistence type="predicted"/>
<organism evidence="1 2">
    <name type="scientific">Bailinhaonella thermotolerans</name>
    <dbReference type="NCBI Taxonomy" id="1070861"/>
    <lineage>
        <taxon>Bacteria</taxon>
        <taxon>Bacillati</taxon>
        <taxon>Actinomycetota</taxon>
        <taxon>Actinomycetes</taxon>
        <taxon>Streptosporangiales</taxon>
        <taxon>Streptosporangiaceae</taxon>
        <taxon>Bailinhaonella</taxon>
    </lineage>
</organism>
<evidence type="ECO:0000313" key="2">
    <source>
        <dbReference type="Proteomes" id="UP000265768"/>
    </source>
</evidence>